<dbReference type="PANTHER" id="PTHR15020">
    <property type="entry name" value="FLAVIN REDUCTASE-RELATED"/>
    <property type="match status" value="1"/>
</dbReference>
<dbReference type="Gene3D" id="3.40.50.720">
    <property type="entry name" value="NAD(P)-binding Rossmann-like Domain"/>
    <property type="match status" value="1"/>
</dbReference>
<dbReference type="SUPFAM" id="SSF51735">
    <property type="entry name" value="NAD(P)-binding Rossmann-fold domains"/>
    <property type="match status" value="1"/>
</dbReference>
<dbReference type="InterPro" id="IPR016040">
    <property type="entry name" value="NAD(P)-bd_dom"/>
</dbReference>
<protein>
    <submittedName>
        <fullName evidence="2">Nucleoside-diphosphate sugar epimerase</fullName>
    </submittedName>
</protein>
<organism evidence="2 3">
    <name type="scientific">Eikenella corrodens</name>
    <dbReference type="NCBI Taxonomy" id="539"/>
    <lineage>
        <taxon>Bacteria</taxon>
        <taxon>Pseudomonadati</taxon>
        <taxon>Pseudomonadota</taxon>
        <taxon>Betaproteobacteria</taxon>
        <taxon>Neisseriales</taxon>
        <taxon>Neisseriaceae</taxon>
        <taxon>Eikenella</taxon>
    </lineage>
</organism>
<evidence type="ECO:0000259" key="1">
    <source>
        <dbReference type="Pfam" id="PF13460"/>
    </source>
</evidence>
<proteinExistence type="predicted"/>
<dbReference type="Pfam" id="PF13460">
    <property type="entry name" value="NAD_binding_10"/>
    <property type="match status" value="1"/>
</dbReference>
<dbReference type="EMBL" id="LXSF01000008">
    <property type="protein sequence ID" value="OAM16020.1"/>
    <property type="molecule type" value="Genomic_DNA"/>
</dbReference>
<gene>
    <name evidence="2" type="ORF">A7P85_07285</name>
</gene>
<comment type="caution">
    <text evidence="2">The sequence shown here is derived from an EMBL/GenBank/DDBJ whole genome shotgun (WGS) entry which is preliminary data.</text>
</comment>
<sequence>MLMIFGANGPSGRQLIHQLDRLERETAVAALRLPEQQADEFFANQHIRTTVADALDAEAVAQAVQQYQPDTVVSFVGGKNEQGIRSDATGNLHIIRALEQHAPQARLILVTSMGCGEQYPLMSDMFKQALGEAVAAKTEAENALRQSPLAWTILRPCGLANGDDTAYQLHEQLPAIPRQYMTRTALAAAVRQIIDEDGHEGKTYSVTSGEAS</sequence>
<reference evidence="3" key="1">
    <citation type="submission" date="2016-05" db="EMBL/GenBank/DDBJ databases">
        <title>Draft genome of Corynebacterium afermentans subsp. afermentans LCDC 88199T.</title>
        <authorList>
            <person name="Bernier A.-M."/>
            <person name="Bernard K."/>
        </authorList>
    </citation>
    <scope>NUCLEOTIDE SEQUENCE [LARGE SCALE GENOMIC DNA]</scope>
    <source>
        <strain evidence="3">NML01-0328</strain>
    </source>
</reference>
<dbReference type="PANTHER" id="PTHR15020:SF50">
    <property type="entry name" value="UPF0659 PROTEIN YMR090W"/>
    <property type="match status" value="1"/>
</dbReference>
<dbReference type="Proteomes" id="UP000078003">
    <property type="component" value="Unassembled WGS sequence"/>
</dbReference>
<evidence type="ECO:0000313" key="3">
    <source>
        <dbReference type="Proteomes" id="UP000078003"/>
    </source>
</evidence>
<name>A0A1A9RCZ2_EIKCO</name>
<accession>A0A1A9RCZ2</accession>
<feature type="domain" description="NAD(P)-binding" evidence="1">
    <location>
        <begin position="6"/>
        <end position="196"/>
    </location>
</feature>
<evidence type="ECO:0000313" key="2">
    <source>
        <dbReference type="EMBL" id="OAM16020.1"/>
    </source>
</evidence>
<dbReference type="RefSeq" id="WP_064083907.1">
    <property type="nucleotide sequence ID" value="NZ_LXSF01000008.1"/>
</dbReference>
<dbReference type="InterPro" id="IPR036291">
    <property type="entry name" value="NAD(P)-bd_dom_sf"/>
</dbReference>
<dbReference type="AlphaFoldDB" id="A0A1A9RCZ2"/>